<protein>
    <submittedName>
        <fullName evidence="2">Uncharacterized protein</fullName>
    </submittedName>
</protein>
<dbReference type="EMBL" id="MPUH01000673">
    <property type="protein sequence ID" value="OMJ75716.1"/>
    <property type="molecule type" value="Genomic_DNA"/>
</dbReference>
<dbReference type="AlphaFoldDB" id="A0A1R2BG13"/>
<feature type="transmembrane region" description="Helical" evidence="1">
    <location>
        <begin position="107"/>
        <end position="125"/>
    </location>
</feature>
<accession>A0A1R2BG13</accession>
<name>A0A1R2BG13_9CILI</name>
<feature type="transmembrane region" description="Helical" evidence="1">
    <location>
        <begin position="7"/>
        <end position="29"/>
    </location>
</feature>
<feature type="transmembrane region" description="Helical" evidence="1">
    <location>
        <begin position="146"/>
        <end position="169"/>
    </location>
</feature>
<sequence length="221" mass="25760">MNFKRERILLFVIGATKLIALTCHTLYVLFVKYQSLKAENISYYSFIVPFSFQILLYVYLLFNDSKNKRFYLASFHKVLLFAIGDFFGVNYFVFSLCFSAAQIKHRSFSLLSAMFWSSLIFNSAFQMIPQIAIQIYNNCLLSNWNIFNIFSLCISGQYIILTVVGYKFIIAKEEEFENIKTTIKSDCLANENKRDCEIAVEVEQNKLEVVHTIENLVCESY</sequence>
<evidence type="ECO:0000313" key="2">
    <source>
        <dbReference type="EMBL" id="OMJ75716.1"/>
    </source>
</evidence>
<organism evidence="2 3">
    <name type="scientific">Stentor coeruleus</name>
    <dbReference type="NCBI Taxonomy" id="5963"/>
    <lineage>
        <taxon>Eukaryota</taxon>
        <taxon>Sar</taxon>
        <taxon>Alveolata</taxon>
        <taxon>Ciliophora</taxon>
        <taxon>Postciliodesmatophora</taxon>
        <taxon>Heterotrichea</taxon>
        <taxon>Heterotrichida</taxon>
        <taxon>Stentoridae</taxon>
        <taxon>Stentor</taxon>
    </lineage>
</organism>
<evidence type="ECO:0000313" key="3">
    <source>
        <dbReference type="Proteomes" id="UP000187209"/>
    </source>
</evidence>
<keyword evidence="3" id="KW-1185">Reference proteome</keyword>
<keyword evidence="1" id="KW-1133">Transmembrane helix</keyword>
<evidence type="ECO:0000256" key="1">
    <source>
        <dbReference type="SAM" id="Phobius"/>
    </source>
</evidence>
<proteinExistence type="predicted"/>
<dbReference type="Proteomes" id="UP000187209">
    <property type="component" value="Unassembled WGS sequence"/>
</dbReference>
<comment type="caution">
    <text evidence="2">The sequence shown here is derived from an EMBL/GenBank/DDBJ whole genome shotgun (WGS) entry which is preliminary data.</text>
</comment>
<feature type="transmembrane region" description="Helical" evidence="1">
    <location>
        <begin position="41"/>
        <end position="62"/>
    </location>
</feature>
<reference evidence="2 3" key="1">
    <citation type="submission" date="2016-11" db="EMBL/GenBank/DDBJ databases">
        <title>The macronuclear genome of Stentor coeruleus: a giant cell with tiny introns.</title>
        <authorList>
            <person name="Slabodnick M."/>
            <person name="Ruby J.G."/>
            <person name="Reiff S.B."/>
            <person name="Swart E.C."/>
            <person name="Gosai S."/>
            <person name="Prabakaran S."/>
            <person name="Witkowska E."/>
            <person name="Larue G.E."/>
            <person name="Fisher S."/>
            <person name="Freeman R.M."/>
            <person name="Gunawardena J."/>
            <person name="Chu W."/>
            <person name="Stover N.A."/>
            <person name="Gregory B.D."/>
            <person name="Nowacki M."/>
            <person name="Derisi J."/>
            <person name="Roy S.W."/>
            <person name="Marshall W.F."/>
            <person name="Sood P."/>
        </authorList>
    </citation>
    <scope>NUCLEOTIDE SEQUENCE [LARGE SCALE GENOMIC DNA]</scope>
    <source>
        <strain evidence="2">WM001</strain>
    </source>
</reference>
<keyword evidence="1" id="KW-0812">Transmembrane</keyword>
<feature type="transmembrane region" description="Helical" evidence="1">
    <location>
        <begin position="78"/>
        <end position="101"/>
    </location>
</feature>
<gene>
    <name evidence="2" type="ORF">SteCoe_25091</name>
</gene>
<keyword evidence="1" id="KW-0472">Membrane</keyword>